<evidence type="ECO:0000256" key="2">
    <source>
        <dbReference type="ARBA" id="ARBA00008536"/>
    </source>
</evidence>
<dbReference type="InterPro" id="IPR008271">
    <property type="entry name" value="Ser/Thr_kinase_AS"/>
</dbReference>
<dbReference type="CDD" id="cd06899">
    <property type="entry name" value="lectin_legume_LecRK_Arcelin_ConA"/>
    <property type="match status" value="1"/>
</dbReference>
<dbReference type="SUPFAM" id="SSF56112">
    <property type="entry name" value="Protein kinase-like (PK-like)"/>
    <property type="match status" value="1"/>
</dbReference>
<evidence type="ECO:0000313" key="21">
    <source>
        <dbReference type="EnsemblPlants" id="LPERR09G04360.1"/>
    </source>
</evidence>
<dbReference type="EC" id="2.7.11.1" evidence="4"/>
<organism evidence="21 22">
    <name type="scientific">Leersia perrieri</name>
    <dbReference type="NCBI Taxonomy" id="77586"/>
    <lineage>
        <taxon>Eukaryota</taxon>
        <taxon>Viridiplantae</taxon>
        <taxon>Streptophyta</taxon>
        <taxon>Embryophyta</taxon>
        <taxon>Tracheophyta</taxon>
        <taxon>Spermatophyta</taxon>
        <taxon>Magnoliopsida</taxon>
        <taxon>Liliopsida</taxon>
        <taxon>Poales</taxon>
        <taxon>Poaceae</taxon>
        <taxon>BOP clade</taxon>
        <taxon>Oryzoideae</taxon>
        <taxon>Oryzeae</taxon>
        <taxon>Oryzinae</taxon>
        <taxon>Leersia</taxon>
    </lineage>
</organism>
<dbReference type="eggNOG" id="ENOG502QTX3">
    <property type="taxonomic scope" value="Eukaryota"/>
</dbReference>
<name>A0A0D9XCN0_9ORYZ</name>
<dbReference type="GO" id="GO:0005886">
    <property type="term" value="C:plasma membrane"/>
    <property type="evidence" value="ECO:0007669"/>
    <property type="project" value="UniProtKB-SubCell"/>
</dbReference>
<evidence type="ECO:0000256" key="9">
    <source>
        <dbReference type="ARBA" id="ARBA00022729"/>
    </source>
</evidence>
<evidence type="ECO:0000256" key="4">
    <source>
        <dbReference type="ARBA" id="ARBA00012513"/>
    </source>
</evidence>
<dbReference type="PROSITE" id="PS00307">
    <property type="entry name" value="LECTIN_LEGUME_BETA"/>
    <property type="match status" value="1"/>
</dbReference>
<evidence type="ECO:0000256" key="8">
    <source>
        <dbReference type="ARBA" id="ARBA00022692"/>
    </source>
</evidence>
<evidence type="ECO:0000313" key="22">
    <source>
        <dbReference type="Proteomes" id="UP000032180"/>
    </source>
</evidence>
<dbReference type="FunFam" id="2.60.120.200:FF:000103">
    <property type="entry name" value="L-type lectin-domain containing receptor kinase IX.1"/>
    <property type="match status" value="1"/>
</dbReference>
<dbReference type="STRING" id="77586.A0A0D9XCN0"/>
<keyword evidence="22" id="KW-1185">Reference proteome</keyword>
<keyword evidence="7" id="KW-0808">Transferase</keyword>
<evidence type="ECO:0000256" key="13">
    <source>
        <dbReference type="ARBA" id="ARBA00022840"/>
    </source>
</evidence>
<keyword evidence="13 17" id="KW-0067">ATP-binding</keyword>
<evidence type="ECO:0000259" key="20">
    <source>
        <dbReference type="PROSITE" id="PS50011"/>
    </source>
</evidence>
<keyword evidence="15 19" id="KW-0472">Membrane</keyword>
<evidence type="ECO:0000256" key="10">
    <source>
        <dbReference type="ARBA" id="ARBA00022734"/>
    </source>
</evidence>
<keyword evidence="14 19" id="KW-1133">Transmembrane helix</keyword>
<feature type="binding site" evidence="17">
    <location>
        <position position="460"/>
    </location>
    <ligand>
        <name>ATP</name>
        <dbReference type="ChEBI" id="CHEBI:30616"/>
    </ligand>
</feature>
<keyword evidence="10" id="KW-0430">Lectin</keyword>
<dbReference type="InterPro" id="IPR013320">
    <property type="entry name" value="ConA-like_dom_sf"/>
</dbReference>
<evidence type="ECO:0000256" key="16">
    <source>
        <dbReference type="ARBA" id="ARBA00023180"/>
    </source>
</evidence>
<dbReference type="InterPro" id="IPR011009">
    <property type="entry name" value="Kinase-like_dom_sf"/>
</dbReference>
<sequence length="763" mass="84541">MSGWRRDTGADLWWLRARLQTWSAGRPAGQLCSLANIMFSQAAAMAPSSSHHLLFTPLCLCTMLLLIHVHHATSLTFRFDFSKPASYCTPSAEISCAGDAFYRTPMLELTKDDITEGNYRSIGRMWYSQPVPLWNKTTGVVASFLTTFSFQIKPAVMEHSADGMAFFLGHYPSGIPHRSYGGNLGLFNSSTNKNTTGTARIVAVEFDTYWNEEWEKDGNHVGIDVNSIISVASISPDKNLTSGTTMTAEISYNNNTEILAVTLWINETSYHVNTSIDMRRCLPEEVAVGFSAATGSSIEVHRVLSWSFNSTLTWMDSSILSPGPAPVSPEIVSTKPIISPGPAPVPPGMVRSQPQGKLRGTVAISVAVSFVLVCAFIGFLLRRRLAWKKSNEISVGDCQTELDKIEFVKGVGPRRYNYSELAAATDNFSEEKKLGRGGFGHVYQGCLQIDDQERLVAIKKFSPDSSAQGRKEFEAEIKIISRLRHRNLVQLIGWCDSSMGLLIVYDLVPEGSLDNHIYKNARVLTWAERYNIIIGLGSALRYLHQEWEQCVVHGDIKPSNIMLDSSYNTKLGDFGLARLIDHGTKSQTTKVVRGTAGYIDPELINTRRPSTESDIYSFGIVLLEIVSGRHPVEEPDDSDELFVLSRWVWDLYSKNTIAKAVDERVGCSNGDERQMERVLAVGLWCAHPDRRERPSMAQAMHVLQSEEARLPALRPQLYKAVPFLAMGEHGFSDLWVGTITSSSTGGQHSAATGRTAHSEPMKL</sequence>
<dbReference type="GO" id="GO:0030246">
    <property type="term" value="F:carbohydrate binding"/>
    <property type="evidence" value="ECO:0007669"/>
    <property type="project" value="UniProtKB-KW"/>
</dbReference>
<keyword evidence="11 17" id="KW-0547">Nucleotide-binding</keyword>
<dbReference type="SMART" id="SM00220">
    <property type="entry name" value="S_TKc"/>
    <property type="match status" value="1"/>
</dbReference>
<dbReference type="GO" id="GO:0004674">
    <property type="term" value="F:protein serine/threonine kinase activity"/>
    <property type="evidence" value="ECO:0007669"/>
    <property type="project" value="UniProtKB-KW"/>
</dbReference>
<dbReference type="InterPro" id="IPR019825">
    <property type="entry name" value="Lectin_legB_Mn/Ca_BS"/>
</dbReference>
<dbReference type="FunFam" id="3.30.200.20:FF:000168">
    <property type="entry name" value="L-type lectin-domain containing receptor kinase IX.1"/>
    <property type="match status" value="1"/>
</dbReference>
<dbReference type="SUPFAM" id="SSF49899">
    <property type="entry name" value="Concanavalin A-like lectins/glucanases"/>
    <property type="match status" value="1"/>
</dbReference>
<reference evidence="22" key="2">
    <citation type="submission" date="2013-12" db="EMBL/GenBank/DDBJ databases">
        <authorList>
            <person name="Yu Y."/>
            <person name="Lee S."/>
            <person name="de Baynast K."/>
            <person name="Wissotski M."/>
            <person name="Liu L."/>
            <person name="Talag J."/>
            <person name="Goicoechea J."/>
            <person name="Angelova A."/>
            <person name="Jetty R."/>
            <person name="Kudrna D."/>
            <person name="Golser W."/>
            <person name="Rivera L."/>
            <person name="Zhang J."/>
            <person name="Wing R."/>
        </authorList>
    </citation>
    <scope>NUCLEOTIDE SEQUENCE</scope>
</reference>
<evidence type="ECO:0000256" key="6">
    <source>
        <dbReference type="ARBA" id="ARBA00022527"/>
    </source>
</evidence>
<dbReference type="Gene3D" id="1.10.510.10">
    <property type="entry name" value="Transferase(Phosphotransferase) domain 1"/>
    <property type="match status" value="1"/>
</dbReference>
<dbReference type="EnsemblPlants" id="LPERR09G04360.1">
    <property type="protein sequence ID" value="LPERR09G04360.1"/>
    <property type="gene ID" value="LPERR09G04360"/>
</dbReference>
<evidence type="ECO:0000256" key="11">
    <source>
        <dbReference type="ARBA" id="ARBA00022741"/>
    </source>
</evidence>
<dbReference type="AlphaFoldDB" id="A0A0D9XCN0"/>
<dbReference type="PROSITE" id="PS00108">
    <property type="entry name" value="PROTEIN_KINASE_ST"/>
    <property type="match status" value="1"/>
</dbReference>
<dbReference type="PANTHER" id="PTHR27007">
    <property type="match status" value="1"/>
</dbReference>
<keyword evidence="6" id="KW-0723">Serine/threonine-protein kinase</keyword>
<evidence type="ECO:0000256" key="17">
    <source>
        <dbReference type="PROSITE-ProRule" id="PRU10141"/>
    </source>
</evidence>
<feature type="transmembrane region" description="Helical" evidence="19">
    <location>
        <begin position="362"/>
        <end position="381"/>
    </location>
</feature>
<evidence type="ECO:0000256" key="12">
    <source>
        <dbReference type="ARBA" id="ARBA00022777"/>
    </source>
</evidence>
<accession>A0A0D9XCN0</accession>
<protein>
    <recommendedName>
        <fullName evidence="4">non-specific serine/threonine protein kinase</fullName>
        <ecNumber evidence="4">2.7.11.1</ecNumber>
    </recommendedName>
</protein>
<dbReference type="CDD" id="cd14066">
    <property type="entry name" value="STKc_IRAK"/>
    <property type="match status" value="1"/>
</dbReference>
<dbReference type="Gene3D" id="2.60.120.200">
    <property type="match status" value="1"/>
</dbReference>
<feature type="region of interest" description="Disordered" evidence="18">
    <location>
        <begin position="742"/>
        <end position="763"/>
    </location>
</feature>
<reference evidence="21" key="3">
    <citation type="submission" date="2015-04" db="UniProtKB">
        <authorList>
            <consortium name="EnsemblPlants"/>
        </authorList>
    </citation>
    <scope>IDENTIFICATION</scope>
</reference>
<evidence type="ECO:0000256" key="5">
    <source>
        <dbReference type="ARBA" id="ARBA00022475"/>
    </source>
</evidence>
<evidence type="ECO:0000256" key="7">
    <source>
        <dbReference type="ARBA" id="ARBA00022679"/>
    </source>
</evidence>
<comment type="similarity">
    <text evidence="2">In the N-terminal section; belongs to the leguminous lectin family.</text>
</comment>
<dbReference type="InterPro" id="IPR001220">
    <property type="entry name" value="Legume_lectin_dom"/>
</dbReference>
<feature type="compositionally biased region" description="Polar residues" evidence="18">
    <location>
        <begin position="742"/>
        <end position="752"/>
    </location>
</feature>
<proteinExistence type="inferred from homology"/>
<keyword evidence="9" id="KW-0732">Signal</keyword>
<dbReference type="PROSITE" id="PS50011">
    <property type="entry name" value="PROTEIN_KINASE_DOM"/>
    <property type="match status" value="1"/>
</dbReference>
<dbReference type="Pfam" id="PF00139">
    <property type="entry name" value="Lectin_legB"/>
    <property type="match status" value="1"/>
</dbReference>
<evidence type="ECO:0000256" key="14">
    <source>
        <dbReference type="ARBA" id="ARBA00022989"/>
    </source>
</evidence>
<dbReference type="InterPro" id="IPR017441">
    <property type="entry name" value="Protein_kinase_ATP_BS"/>
</dbReference>
<keyword evidence="16" id="KW-0325">Glycoprotein</keyword>
<evidence type="ECO:0000256" key="1">
    <source>
        <dbReference type="ARBA" id="ARBA00004251"/>
    </source>
</evidence>
<keyword evidence="5" id="KW-1003">Cell membrane</keyword>
<keyword evidence="8 19" id="KW-0812">Transmembrane</keyword>
<comment type="similarity">
    <text evidence="3">In the C-terminal section; belongs to the protein kinase superfamily. Ser/Thr protein kinase family.</text>
</comment>
<dbReference type="FunFam" id="1.10.510.10:FF:000522">
    <property type="entry name" value="L-type lectin-domain containing receptor kinase IX.1"/>
    <property type="match status" value="1"/>
</dbReference>
<reference evidence="21 22" key="1">
    <citation type="submission" date="2012-08" db="EMBL/GenBank/DDBJ databases">
        <title>Oryza genome evolution.</title>
        <authorList>
            <person name="Wing R.A."/>
        </authorList>
    </citation>
    <scope>NUCLEOTIDE SEQUENCE</scope>
</reference>
<dbReference type="InterPro" id="IPR050528">
    <property type="entry name" value="L-type_Lectin-RKs"/>
</dbReference>
<evidence type="ECO:0000256" key="19">
    <source>
        <dbReference type="SAM" id="Phobius"/>
    </source>
</evidence>
<evidence type="ECO:0000256" key="15">
    <source>
        <dbReference type="ARBA" id="ARBA00023136"/>
    </source>
</evidence>
<dbReference type="Pfam" id="PF00069">
    <property type="entry name" value="Pkinase"/>
    <property type="match status" value="1"/>
</dbReference>
<dbReference type="Gene3D" id="3.30.200.20">
    <property type="entry name" value="Phosphorylase Kinase, domain 1"/>
    <property type="match status" value="1"/>
</dbReference>
<dbReference type="InterPro" id="IPR000719">
    <property type="entry name" value="Prot_kinase_dom"/>
</dbReference>
<keyword evidence="12" id="KW-0418">Kinase</keyword>
<dbReference type="HOGENOM" id="CLU_000288_62_6_1"/>
<dbReference type="Proteomes" id="UP000032180">
    <property type="component" value="Chromosome 9"/>
</dbReference>
<feature type="domain" description="Protein kinase" evidence="20">
    <location>
        <begin position="428"/>
        <end position="713"/>
    </location>
</feature>
<evidence type="ECO:0000256" key="18">
    <source>
        <dbReference type="SAM" id="MobiDB-lite"/>
    </source>
</evidence>
<dbReference type="GO" id="GO:0005524">
    <property type="term" value="F:ATP binding"/>
    <property type="evidence" value="ECO:0007669"/>
    <property type="project" value="UniProtKB-UniRule"/>
</dbReference>
<comment type="subcellular location">
    <subcellularLocation>
        <location evidence="1">Cell membrane</location>
        <topology evidence="1">Single-pass type I membrane protein</topology>
    </subcellularLocation>
</comment>
<dbReference type="Gramene" id="LPERR09G04360.1">
    <property type="protein sequence ID" value="LPERR09G04360.1"/>
    <property type="gene ID" value="LPERR09G04360"/>
</dbReference>
<evidence type="ECO:0000256" key="3">
    <source>
        <dbReference type="ARBA" id="ARBA00010217"/>
    </source>
</evidence>
<dbReference type="PROSITE" id="PS00107">
    <property type="entry name" value="PROTEIN_KINASE_ATP"/>
    <property type="match status" value="1"/>
</dbReference>